<keyword evidence="3" id="KW-1185">Reference proteome</keyword>
<evidence type="ECO:0000313" key="2">
    <source>
        <dbReference type="EMBL" id="KAK7412392.1"/>
    </source>
</evidence>
<name>A0AAN9T130_PSOTE</name>
<proteinExistence type="predicted"/>
<accession>A0AAN9T130</accession>
<evidence type="ECO:0000256" key="1">
    <source>
        <dbReference type="SAM" id="MobiDB-lite"/>
    </source>
</evidence>
<organism evidence="2 3">
    <name type="scientific">Psophocarpus tetragonolobus</name>
    <name type="common">Winged bean</name>
    <name type="synonym">Dolichos tetragonolobus</name>
    <dbReference type="NCBI Taxonomy" id="3891"/>
    <lineage>
        <taxon>Eukaryota</taxon>
        <taxon>Viridiplantae</taxon>
        <taxon>Streptophyta</taxon>
        <taxon>Embryophyta</taxon>
        <taxon>Tracheophyta</taxon>
        <taxon>Spermatophyta</taxon>
        <taxon>Magnoliopsida</taxon>
        <taxon>eudicotyledons</taxon>
        <taxon>Gunneridae</taxon>
        <taxon>Pentapetalae</taxon>
        <taxon>rosids</taxon>
        <taxon>fabids</taxon>
        <taxon>Fabales</taxon>
        <taxon>Fabaceae</taxon>
        <taxon>Papilionoideae</taxon>
        <taxon>50 kb inversion clade</taxon>
        <taxon>NPAAA clade</taxon>
        <taxon>indigoferoid/millettioid clade</taxon>
        <taxon>Phaseoleae</taxon>
        <taxon>Psophocarpus</taxon>
    </lineage>
</organism>
<comment type="caution">
    <text evidence="2">The sequence shown here is derived from an EMBL/GenBank/DDBJ whole genome shotgun (WGS) entry which is preliminary data.</text>
</comment>
<dbReference type="EMBL" id="JAYMYS010000001">
    <property type="protein sequence ID" value="KAK7412392.1"/>
    <property type="molecule type" value="Genomic_DNA"/>
</dbReference>
<evidence type="ECO:0000313" key="3">
    <source>
        <dbReference type="Proteomes" id="UP001386955"/>
    </source>
</evidence>
<dbReference type="Proteomes" id="UP001386955">
    <property type="component" value="Unassembled WGS sequence"/>
</dbReference>
<sequence>MERRKTMTMNWDGLNNDSNHFFETHNRLSTVVPNYLGDSSFNKEDFEYSWLSFASTYLAMHSLSPRRQRLLQMERNRSGGTKKPTLRYLKMTGPSARARATTPP</sequence>
<feature type="region of interest" description="Disordered" evidence="1">
    <location>
        <begin position="73"/>
        <end position="104"/>
    </location>
</feature>
<reference evidence="2 3" key="1">
    <citation type="submission" date="2024-01" db="EMBL/GenBank/DDBJ databases">
        <title>The genomes of 5 underutilized Papilionoideae crops provide insights into root nodulation and disease resistanc.</title>
        <authorList>
            <person name="Jiang F."/>
        </authorList>
    </citation>
    <scope>NUCLEOTIDE SEQUENCE [LARGE SCALE GENOMIC DNA]</scope>
    <source>
        <strain evidence="2">DUOXIRENSHENG_FW03</strain>
        <tissue evidence="2">Leaves</tissue>
    </source>
</reference>
<protein>
    <submittedName>
        <fullName evidence="2">Uncharacterized protein</fullName>
    </submittedName>
</protein>
<gene>
    <name evidence="2" type="ORF">VNO78_03848</name>
</gene>
<dbReference type="AlphaFoldDB" id="A0AAN9T130"/>